<name>A0A0E9T7Q5_ANGAN</name>
<reference evidence="1" key="2">
    <citation type="journal article" date="2015" name="Fish Shellfish Immunol.">
        <title>Early steps in the European eel (Anguilla anguilla)-Vibrio vulnificus interaction in the gills: Role of the RtxA13 toxin.</title>
        <authorList>
            <person name="Callol A."/>
            <person name="Pajuelo D."/>
            <person name="Ebbesson L."/>
            <person name="Teles M."/>
            <person name="MacKenzie S."/>
            <person name="Amaro C."/>
        </authorList>
    </citation>
    <scope>NUCLEOTIDE SEQUENCE</scope>
</reference>
<dbReference type="EMBL" id="GBXM01059687">
    <property type="protein sequence ID" value="JAH48890.1"/>
    <property type="molecule type" value="Transcribed_RNA"/>
</dbReference>
<sequence length="38" mass="4256">MFGITGDFLELQGNVSHLFNVKIRRLTFSSTSNLQLNG</sequence>
<reference evidence="1" key="1">
    <citation type="submission" date="2014-11" db="EMBL/GenBank/DDBJ databases">
        <authorList>
            <person name="Amaro Gonzalez C."/>
        </authorList>
    </citation>
    <scope>NUCLEOTIDE SEQUENCE</scope>
</reference>
<dbReference type="AlphaFoldDB" id="A0A0E9T7Q5"/>
<proteinExistence type="predicted"/>
<evidence type="ECO:0000313" key="1">
    <source>
        <dbReference type="EMBL" id="JAH48890.1"/>
    </source>
</evidence>
<accession>A0A0E9T7Q5</accession>
<protein>
    <submittedName>
        <fullName evidence="1">Uncharacterized protein</fullName>
    </submittedName>
</protein>
<organism evidence="1">
    <name type="scientific">Anguilla anguilla</name>
    <name type="common">European freshwater eel</name>
    <name type="synonym">Muraena anguilla</name>
    <dbReference type="NCBI Taxonomy" id="7936"/>
    <lineage>
        <taxon>Eukaryota</taxon>
        <taxon>Metazoa</taxon>
        <taxon>Chordata</taxon>
        <taxon>Craniata</taxon>
        <taxon>Vertebrata</taxon>
        <taxon>Euteleostomi</taxon>
        <taxon>Actinopterygii</taxon>
        <taxon>Neopterygii</taxon>
        <taxon>Teleostei</taxon>
        <taxon>Anguilliformes</taxon>
        <taxon>Anguillidae</taxon>
        <taxon>Anguilla</taxon>
    </lineage>
</organism>